<accession>A0ABN9ZDX1</accession>
<organism evidence="2 3">
    <name type="scientific">Pipistrellus nathusii</name>
    <name type="common">Nathusius' pipistrelle</name>
    <dbReference type="NCBI Taxonomy" id="59473"/>
    <lineage>
        <taxon>Eukaryota</taxon>
        <taxon>Metazoa</taxon>
        <taxon>Chordata</taxon>
        <taxon>Craniata</taxon>
        <taxon>Vertebrata</taxon>
        <taxon>Euteleostomi</taxon>
        <taxon>Mammalia</taxon>
        <taxon>Eutheria</taxon>
        <taxon>Laurasiatheria</taxon>
        <taxon>Chiroptera</taxon>
        <taxon>Yangochiroptera</taxon>
        <taxon>Vespertilionidae</taxon>
        <taxon>Pipistrellus</taxon>
    </lineage>
</organism>
<name>A0ABN9ZDX1_PIPNA</name>
<protein>
    <submittedName>
        <fullName evidence="2">Uncharacterized protein</fullName>
    </submittedName>
</protein>
<keyword evidence="1" id="KW-0472">Membrane</keyword>
<evidence type="ECO:0000313" key="2">
    <source>
        <dbReference type="EMBL" id="CAK6436517.1"/>
    </source>
</evidence>
<feature type="transmembrane region" description="Helical" evidence="1">
    <location>
        <begin position="12"/>
        <end position="32"/>
    </location>
</feature>
<evidence type="ECO:0000313" key="3">
    <source>
        <dbReference type="Proteomes" id="UP001314169"/>
    </source>
</evidence>
<reference evidence="2" key="1">
    <citation type="submission" date="2023-12" db="EMBL/GenBank/DDBJ databases">
        <authorList>
            <person name="Brown T."/>
        </authorList>
    </citation>
    <scope>NUCLEOTIDE SEQUENCE</scope>
</reference>
<gene>
    <name evidence="2" type="ORF">MPIPNATIZW_LOCUS4823</name>
</gene>
<dbReference type="EMBL" id="OY882871">
    <property type="protein sequence ID" value="CAK6436517.1"/>
    <property type="molecule type" value="Genomic_DNA"/>
</dbReference>
<keyword evidence="1" id="KW-0812">Transmembrane</keyword>
<evidence type="ECO:0000256" key="1">
    <source>
        <dbReference type="SAM" id="Phobius"/>
    </source>
</evidence>
<proteinExistence type="predicted"/>
<dbReference type="Proteomes" id="UP001314169">
    <property type="component" value="Chromosome 14"/>
</dbReference>
<keyword evidence="1" id="KW-1133">Transmembrane helix</keyword>
<sequence length="107" mass="11856">MDSLVLSGRLPVRLVAVLILGGLHVWGLRAVARCWMTSALLHVAGIQEKMWKRSRILKAQAQNYNFCHILLANTSYKVSPDPQRSCKVTMQKMCIQGGVGNSGIFCN</sequence>
<keyword evidence="3" id="KW-1185">Reference proteome</keyword>